<organism evidence="3 4">
    <name type="scientific">Lysobacter hankyongensis</name>
    <dbReference type="NCBI Taxonomy" id="1176535"/>
    <lineage>
        <taxon>Bacteria</taxon>
        <taxon>Pseudomonadati</taxon>
        <taxon>Pseudomonadota</taxon>
        <taxon>Gammaproteobacteria</taxon>
        <taxon>Lysobacterales</taxon>
        <taxon>Lysobacteraceae</taxon>
        <taxon>Lysobacter</taxon>
    </lineage>
</organism>
<evidence type="ECO:0000313" key="3">
    <source>
        <dbReference type="EMBL" id="GAA4789529.1"/>
    </source>
</evidence>
<keyword evidence="4" id="KW-1185">Reference proteome</keyword>
<evidence type="ECO:0000259" key="1">
    <source>
        <dbReference type="Pfam" id="PF02625"/>
    </source>
</evidence>
<dbReference type="Proteomes" id="UP001499959">
    <property type="component" value="Unassembled WGS sequence"/>
</dbReference>
<protein>
    <submittedName>
        <fullName evidence="3">Molybdenum cofactor insertion chaperone PaoD</fullName>
    </submittedName>
</protein>
<feature type="domain" description="XdhC- CoxI" evidence="1">
    <location>
        <begin position="12"/>
        <end position="78"/>
    </location>
</feature>
<proteinExistence type="predicted"/>
<comment type="caution">
    <text evidence="3">The sequence shown here is derived from an EMBL/GenBank/DDBJ whole genome shotgun (WGS) entry which is preliminary data.</text>
</comment>
<dbReference type="Pfam" id="PF13478">
    <property type="entry name" value="XdhC_C"/>
    <property type="match status" value="1"/>
</dbReference>
<dbReference type="InterPro" id="IPR027051">
    <property type="entry name" value="XdhC_Rossmann_dom"/>
</dbReference>
<dbReference type="InterPro" id="IPR052698">
    <property type="entry name" value="MoCofactor_Util/Proc"/>
</dbReference>
<dbReference type="EMBL" id="BAABJE010000005">
    <property type="protein sequence ID" value="GAA4789529.1"/>
    <property type="molecule type" value="Genomic_DNA"/>
</dbReference>
<dbReference type="PANTHER" id="PTHR30388">
    <property type="entry name" value="ALDEHYDE OXIDOREDUCTASE MOLYBDENUM COFACTOR ASSEMBLY PROTEIN"/>
    <property type="match status" value="1"/>
</dbReference>
<reference evidence="4" key="1">
    <citation type="journal article" date="2019" name="Int. J. Syst. Evol. Microbiol.">
        <title>The Global Catalogue of Microorganisms (GCM) 10K type strain sequencing project: providing services to taxonomists for standard genome sequencing and annotation.</title>
        <authorList>
            <consortium name="The Broad Institute Genomics Platform"/>
            <consortium name="The Broad Institute Genome Sequencing Center for Infectious Disease"/>
            <person name="Wu L."/>
            <person name="Ma J."/>
        </authorList>
    </citation>
    <scope>NUCLEOTIDE SEQUENCE [LARGE SCALE GENOMIC DNA]</scope>
    <source>
        <strain evidence="4">JCM 18204</strain>
    </source>
</reference>
<dbReference type="PANTHER" id="PTHR30388:SF4">
    <property type="entry name" value="MOLYBDENUM COFACTOR INSERTION CHAPERONE PAOD"/>
    <property type="match status" value="1"/>
</dbReference>
<sequence length="325" mass="34174">MPDALELLIASARRNEACALVTLVGLHGAAPRRIGAQMAVTANGEVAGSFSGGCLDGSVIEDARRALDEGVSRRVRYGEDSPYVDIVLPCGSGLDLQFDGVVPAATVDAIAQAIAARRPFALRWRDPASPPACVSDAMPAADADTDAVVVQRMPALRLVLAGAGDTLLAMCRLARAADIAVIALSPERDLRAPLDALGVDLHVLQAQHALPLLDDAAFDAWTAAITLFHDHDWELPFLQRALDSDACLVGAMGSPRAQALRLERLQALGVDAASLTRLRSPLGLLPRARDPQELAVSILAEAMQAHRERCHPADARAISPTPAGA</sequence>
<dbReference type="RefSeq" id="WP_345302544.1">
    <property type="nucleotide sequence ID" value="NZ_BAABJE010000005.1"/>
</dbReference>
<feature type="domain" description="XdhC Rossmann" evidence="2">
    <location>
        <begin position="158"/>
        <end position="301"/>
    </location>
</feature>
<gene>
    <name evidence="3" type="primary">paoD</name>
    <name evidence="3" type="ORF">GCM10023307_13430</name>
</gene>
<dbReference type="InterPro" id="IPR003777">
    <property type="entry name" value="XdhC_CoxI"/>
</dbReference>
<evidence type="ECO:0000259" key="2">
    <source>
        <dbReference type="Pfam" id="PF13478"/>
    </source>
</evidence>
<accession>A0ABP9B4Q4</accession>
<evidence type="ECO:0000313" key="4">
    <source>
        <dbReference type="Proteomes" id="UP001499959"/>
    </source>
</evidence>
<dbReference type="Gene3D" id="3.40.50.720">
    <property type="entry name" value="NAD(P)-binding Rossmann-like Domain"/>
    <property type="match status" value="1"/>
</dbReference>
<dbReference type="Pfam" id="PF02625">
    <property type="entry name" value="XdhC_CoxI"/>
    <property type="match status" value="1"/>
</dbReference>
<name>A0ABP9B4Q4_9GAMM</name>